<dbReference type="PANTHER" id="PTHR30007">
    <property type="entry name" value="PHP DOMAIN PROTEIN"/>
    <property type="match status" value="1"/>
</dbReference>
<keyword evidence="1" id="KW-0812">Transmembrane</keyword>
<reference evidence="4" key="1">
    <citation type="journal article" date="2019" name="Int. J. Syst. Evol. Microbiol.">
        <title>The Global Catalogue of Microorganisms (GCM) 10K type strain sequencing project: providing services to taxonomists for standard genome sequencing and annotation.</title>
        <authorList>
            <consortium name="The Broad Institute Genomics Platform"/>
            <consortium name="The Broad Institute Genome Sequencing Center for Infectious Disease"/>
            <person name="Wu L."/>
            <person name="Ma J."/>
        </authorList>
    </citation>
    <scope>NUCLEOTIDE SEQUENCE [LARGE SCALE GENOMIC DNA]</scope>
    <source>
        <strain evidence="4">JCM 15442</strain>
    </source>
</reference>
<feature type="transmembrane region" description="Helical" evidence="1">
    <location>
        <begin position="114"/>
        <end position="131"/>
    </location>
</feature>
<evidence type="ECO:0000313" key="3">
    <source>
        <dbReference type="EMBL" id="GGL86613.1"/>
    </source>
</evidence>
<keyword evidence="1" id="KW-0472">Membrane</keyword>
<dbReference type="Pfam" id="PF01609">
    <property type="entry name" value="DDE_Tnp_1"/>
    <property type="match status" value="1"/>
</dbReference>
<keyword evidence="1" id="KW-1133">Transmembrane helix</keyword>
<dbReference type="EMBL" id="BMOL01000012">
    <property type="protein sequence ID" value="GGL86613.1"/>
    <property type="molecule type" value="Genomic_DNA"/>
</dbReference>
<dbReference type="InterPro" id="IPR002559">
    <property type="entry name" value="Transposase_11"/>
</dbReference>
<keyword evidence="4" id="KW-1185">Reference proteome</keyword>
<proteinExistence type="predicted"/>
<dbReference type="NCBIfam" id="NF033580">
    <property type="entry name" value="transpos_IS5_3"/>
    <property type="match status" value="1"/>
</dbReference>
<protein>
    <submittedName>
        <fullName evidence="3">Transposase</fullName>
    </submittedName>
</protein>
<evidence type="ECO:0000259" key="2">
    <source>
        <dbReference type="Pfam" id="PF01609"/>
    </source>
</evidence>
<name>A0ABQ2GCT3_9DEIO</name>
<accession>A0ABQ2GCT3</accession>
<organism evidence="3 4">
    <name type="scientific">Deinococcus aerolatus</name>
    <dbReference type="NCBI Taxonomy" id="522487"/>
    <lineage>
        <taxon>Bacteria</taxon>
        <taxon>Thermotogati</taxon>
        <taxon>Deinococcota</taxon>
        <taxon>Deinococci</taxon>
        <taxon>Deinococcales</taxon>
        <taxon>Deinococcaceae</taxon>
        <taxon>Deinococcus</taxon>
    </lineage>
</organism>
<evidence type="ECO:0000256" key="1">
    <source>
        <dbReference type="SAM" id="Phobius"/>
    </source>
</evidence>
<dbReference type="Proteomes" id="UP000639973">
    <property type="component" value="Unassembled WGS sequence"/>
</dbReference>
<comment type="caution">
    <text evidence="3">The sequence shown here is derived from an EMBL/GenBank/DDBJ whole genome shotgun (WGS) entry which is preliminary data.</text>
</comment>
<sequence length="132" mass="15026">MIMVDANGVPLAVHTCSARPAEVKLVHATLADSFGMDFPKRLIGDKAYDSDGLDAELAALGISMIAPNRRNRRKTQNGRPLRRYKRRWKVERTIAWLQSFRRVRTRDEIKSQNFLGMVLLACIIILMRLMSG</sequence>
<gene>
    <name evidence="3" type="ORF">GCM10010840_25690</name>
</gene>
<evidence type="ECO:0000313" key="4">
    <source>
        <dbReference type="Proteomes" id="UP000639973"/>
    </source>
</evidence>
<feature type="domain" description="Transposase IS4-like" evidence="2">
    <location>
        <begin position="2"/>
        <end position="121"/>
    </location>
</feature>